<dbReference type="Pfam" id="PF17668">
    <property type="entry name" value="Acetyltransf_17"/>
    <property type="match status" value="1"/>
</dbReference>
<dbReference type="OrthoDB" id="9768284at2"/>
<dbReference type="InterPro" id="IPR036527">
    <property type="entry name" value="SCP2_sterol-bd_dom_sf"/>
</dbReference>
<dbReference type="SUPFAM" id="SSF55718">
    <property type="entry name" value="SCP-like"/>
    <property type="match status" value="1"/>
</dbReference>
<dbReference type="PANTHER" id="PTHR37817">
    <property type="entry name" value="N-ACETYLTRANSFERASE EIS"/>
    <property type="match status" value="1"/>
</dbReference>
<accession>A0A069RGG0</accession>
<evidence type="ECO:0000259" key="1">
    <source>
        <dbReference type="PROSITE" id="PS51186"/>
    </source>
</evidence>
<reference evidence="2 3" key="1">
    <citation type="submission" date="2014-03" db="EMBL/GenBank/DDBJ databases">
        <title>Genome sequence of Clostridium litorale W6, DSM 5388.</title>
        <authorList>
            <person name="Poehlein A."/>
            <person name="Jagirdar A."/>
            <person name="Khonsari B."/>
            <person name="Chibani C.M."/>
            <person name="Gutierrez Gutierrez D.A."/>
            <person name="Davydova E."/>
            <person name="Alghaithi H.S."/>
            <person name="Nair K.P."/>
            <person name="Dhamotharan K."/>
            <person name="Chandran L."/>
            <person name="G W."/>
            <person name="Daniel R."/>
        </authorList>
    </citation>
    <scope>NUCLEOTIDE SEQUENCE [LARGE SCALE GENOMIC DNA]</scope>
    <source>
        <strain evidence="2 3">W6</strain>
    </source>
</reference>
<evidence type="ECO:0000313" key="3">
    <source>
        <dbReference type="Proteomes" id="UP000027946"/>
    </source>
</evidence>
<sequence length="392" mass="45425">MAVEYARDEDKNDIIMAWKYCFGDSEKYVQYYFGNRYSPDTTLVLREDNIIKASLQKNKYNLSISGQSYDIPYIVGVLTLPQYRGYGYMGTLLQKALEKMHSEGSLASILMPVDNRIYRKFGFENIAYQREYSMQMGSLPKFKRSRCFESVDGTNQHHLKQLCKVYSNCIKDKNLYAIRDEAYFENLIKEIESEDGYIYMSNYETGGCDGYIAYVISDNIFIVREMMYENIDSLKSMLGFIHSHGTQVENIVINTFEDDYICDIIPNLRKGVDIKTKLFLMGRIVNAEGFIERMKPAFDFKSLKIGIYDELLEHNNSGFDIKCSSGLVEVERIGLEECDIQMDISAFSQLAFSGISVQKILFLGRIEVNNPLSIKTLERLFFKRANFFNEYV</sequence>
<dbReference type="EMBL" id="JJMM01000011">
    <property type="protein sequence ID" value="KDR95260.1"/>
    <property type="molecule type" value="Genomic_DNA"/>
</dbReference>
<dbReference type="PROSITE" id="PS51186">
    <property type="entry name" value="GNAT"/>
    <property type="match status" value="1"/>
</dbReference>
<dbReference type="Pfam" id="PF13530">
    <property type="entry name" value="SCP2_2"/>
    <property type="match status" value="1"/>
</dbReference>
<dbReference type="CDD" id="cd04301">
    <property type="entry name" value="NAT_SF"/>
    <property type="match status" value="1"/>
</dbReference>
<dbReference type="GO" id="GO:0034069">
    <property type="term" value="F:aminoglycoside N-acetyltransferase activity"/>
    <property type="evidence" value="ECO:0007669"/>
    <property type="project" value="TreeGrafter"/>
</dbReference>
<dbReference type="InterPro" id="IPR041380">
    <property type="entry name" value="Acetyltransf_17"/>
</dbReference>
<dbReference type="InterPro" id="IPR000182">
    <property type="entry name" value="GNAT_dom"/>
</dbReference>
<keyword evidence="2" id="KW-0808">Transferase</keyword>
<proteinExistence type="predicted"/>
<comment type="caution">
    <text evidence="2">The sequence shown here is derived from an EMBL/GenBank/DDBJ whole genome shotgun (WGS) entry which is preliminary data.</text>
</comment>
<evidence type="ECO:0000313" key="2">
    <source>
        <dbReference type="EMBL" id="KDR95260.1"/>
    </source>
</evidence>
<dbReference type="RefSeq" id="WP_038265421.1">
    <property type="nucleotide sequence ID" value="NZ_FSRH01000002.1"/>
</dbReference>
<feature type="domain" description="N-acetyltransferase" evidence="1">
    <location>
        <begin position="1"/>
        <end position="146"/>
    </location>
</feature>
<dbReference type="AlphaFoldDB" id="A0A069RGG0"/>
<dbReference type="GO" id="GO:0030649">
    <property type="term" value="P:aminoglycoside antibiotic catabolic process"/>
    <property type="evidence" value="ECO:0007669"/>
    <property type="project" value="TreeGrafter"/>
</dbReference>
<dbReference type="Gene3D" id="3.30.1050.10">
    <property type="entry name" value="SCP2 sterol-binding domain"/>
    <property type="match status" value="1"/>
</dbReference>
<dbReference type="Gene3D" id="3.40.630.30">
    <property type="match status" value="2"/>
</dbReference>
<organism evidence="2 3">
    <name type="scientific">Peptoclostridium litorale DSM 5388</name>
    <dbReference type="NCBI Taxonomy" id="1121324"/>
    <lineage>
        <taxon>Bacteria</taxon>
        <taxon>Bacillati</taxon>
        <taxon>Bacillota</taxon>
        <taxon>Clostridia</taxon>
        <taxon>Peptostreptococcales</taxon>
        <taxon>Peptoclostridiaceae</taxon>
        <taxon>Peptoclostridium</taxon>
    </lineage>
</organism>
<dbReference type="InterPro" id="IPR016181">
    <property type="entry name" value="Acyl_CoA_acyltransferase"/>
</dbReference>
<dbReference type="InterPro" id="IPR051554">
    <property type="entry name" value="Acetyltransferase_Eis"/>
</dbReference>
<gene>
    <name evidence="2" type="ORF">CLIT_11c02890</name>
</gene>
<dbReference type="eggNOG" id="COG4552">
    <property type="taxonomic scope" value="Bacteria"/>
</dbReference>
<dbReference type="SUPFAM" id="SSF55729">
    <property type="entry name" value="Acyl-CoA N-acyltransferases (Nat)"/>
    <property type="match status" value="1"/>
</dbReference>
<dbReference type="STRING" id="1121324.CLIT_11c02890"/>
<dbReference type="Pfam" id="PF13527">
    <property type="entry name" value="Acetyltransf_9"/>
    <property type="match status" value="1"/>
</dbReference>
<keyword evidence="3" id="KW-1185">Reference proteome</keyword>
<dbReference type="Proteomes" id="UP000027946">
    <property type="component" value="Unassembled WGS sequence"/>
</dbReference>
<name>A0A069RGG0_PEPLI</name>
<dbReference type="InterPro" id="IPR025559">
    <property type="entry name" value="Eis_dom"/>
</dbReference>
<dbReference type="PANTHER" id="PTHR37817:SF1">
    <property type="entry name" value="N-ACETYLTRANSFERASE EIS"/>
    <property type="match status" value="1"/>
</dbReference>
<protein>
    <submittedName>
        <fullName evidence="2">Acetyltransferase</fullName>
    </submittedName>
</protein>